<keyword evidence="4" id="KW-0963">Cytoplasm</keyword>
<dbReference type="Pfam" id="PF15627">
    <property type="entry name" value="CEP76-C2"/>
    <property type="match status" value="1"/>
</dbReference>
<sequence>MSSALPPEKINQIKQIIHDKYNEIDIQSQIRDIIAEKFSSSNSRLSQEQIVEEVKKKGILDSIMSGVKFESQIFQSNQNQSINNSKLHDSSTKQTPKFVNKNQEYTLPLNKVNVDPSKRHLYFQILNGKAFLEYLNQPDTDEQAILSGYSQQSFFTIYVHFRGQRFKTRAFACTCEPRIEEAFLLELHKDRQGSEATTSLMADAATLLCISDPIHIVMIRTDPSQDTHLVSSHFLQWRTVLSCISSKQSVCIELMGTGAESKIPAGLLNISLQLWWKEFIEIREDCKNRLVKIFAQDENGVNRAVCSYIQPMRAGRLLDTPRQAARFVSLIGYNRVAPSFGMSEQVEQWLNMHTFLVKNRGDCENHSILLCSLLIGFGLDAYVCVGTKTKNQPHTWVVTISHDYNEIVFWESLTGNRYLHVQINPDDPPLEKNLLVKHPYKTIGCLFNHRNFYANIQALSNVDTCSFRLKEQSKWKSMSEEALRTVCSHAFVTSIPQLKALVVAQRQEMGLTTTWDENLSYILSQALASYELNSAVCEEIVRCRGDHVKLALRVKVKRYPESAIATWVMLA</sequence>
<evidence type="ECO:0000256" key="4">
    <source>
        <dbReference type="ARBA" id="ARBA00022490"/>
    </source>
</evidence>
<feature type="domain" description="CEP76/DRC7 peptidase-like" evidence="10">
    <location>
        <begin position="347"/>
        <end position="478"/>
    </location>
</feature>
<feature type="non-terminal residue" evidence="11">
    <location>
        <position position="571"/>
    </location>
</feature>
<dbReference type="OrthoDB" id="5527234at2759"/>
<dbReference type="InterPro" id="IPR056289">
    <property type="entry name" value="CEP76_N"/>
</dbReference>
<evidence type="ECO:0000256" key="5">
    <source>
        <dbReference type="ARBA" id="ARBA00023212"/>
    </source>
</evidence>
<evidence type="ECO:0000313" key="12">
    <source>
        <dbReference type="Proteomes" id="UP000276133"/>
    </source>
</evidence>
<evidence type="ECO:0000256" key="2">
    <source>
        <dbReference type="ARBA" id="ARBA00005400"/>
    </source>
</evidence>
<dbReference type="AlphaFoldDB" id="A0A3M7R675"/>
<dbReference type="InterPro" id="IPR038765">
    <property type="entry name" value="Papain-like_cys_pep_sf"/>
</dbReference>
<proteinExistence type="inferred from homology"/>
<dbReference type="Gene3D" id="3.10.620.30">
    <property type="match status" value="1"/>
</dbReference>
<evidence type="ECO:0000256" key="3">
    <source>
        <dbReference type="ARBA" id="ARBA00015706"/>
    </source>
</evidence>
<name>A0A3M7R675_BRAPC</name>
<dbReference type="PANTHER" id="PTHR46436">
    <property type="entry name" value="CENTROSOMAL PROTEIN OF 76 KDA"/>
    <property type="match status" value="1"/>
</dbReference>
<feature type="domain" description="Centrosomal protein of 76 kDa C-terminal" evidence="8">
    <location>
        <begin position="533"/>
        <end position="571"/>
    </location>
</feature>
<dbReference type="GO" id="GO:0005814">
    <property type="term" value="C:centriole"/>
    <property type="evidence" value="ECO:0007669"/>
    <property type="project" value="UniProtKB-SubCell"/>
</dbReference>
<keyword evidence="12" id="KW-1185">Reference proteome</keyword>
<evidence type="ECO:0000256" key="1">
    <source>
        <dbReference type="ARBA" id="ARBA00004114"/>
    </source>
</evidence>
<organism evidence="11 12">
    <name type="scientific">Brachionus plicatilis</name>
    <name type="common">Marine rotifer</name>
    <name type="synonym">Brachionus muelleri</name>
    <dbReference type="NCBI Taxonomy" id="10195"/>
    <lineage>
        <taxon>Eukaryota</taxon>
        <taxon>Metazoa</taxon>
        <taxon>Spiralia</taxon>
        <taxon>Gnathifera</taxon>
        <taxon>Rotifera</taxon>
        <taxon>Eurotatoria</taxon>
        <taxon>Monogononta</taxon>
        <taxon>Pseudotrocha</taxon>
        <taxon>Ploima</taxon>
        <taxon>Brachionidae</taxon>
        <taxon>Brachionus</taxon>
    </lineage>
</organism>
<dbReference type="Pfam" id="PF24652">
    <property type="entry name" value="CEP76_C"/>
    <property type="match status" value="1"/>
</dbReference>
<accession>A0A3M7R675</accession>
<comment type="function">
    <text evidence="6">Centrosomal protein involved in regulation of centriole duplication. Required to limit centriole duplication to once per cell cycle by preventing centriole reduplication.</text>
</comment>
<dbReference type="GO" id="GO:0046599">
    <property type="term" value="P:regulation of centriole replication"/>
    <property type="evidence" value="ECO:0007669"/>
    <property type="project" value="TreeGrafter"/>
</dbReference>
<dbReference type="InterPro" id="IPR056288">
    <property type="entry name" value="CEP76_C"/>
</dbReference>
<keyword evidence="5" id="KW-0206">Cytoskeleton</keyword>
<evidence type="ECO:0000259" key="7">
    <source>
        <dbReference type="Pfam" id="PF15627"/>
    </source>
</evidence>
<evidence type="ECO:0000256" key="6">
    <source>
        <dbReference type="ARBA" id="ARBA00024729"/>
    </source>
</evidence>
<dbReference type="STRING" id="10195.A0A3M7R675"/>
<evidence type="ECO:0000313" key="11">
    <source>
        <dbReference type="EMBL" id="RNA18901.1"/>
    </source>
</evidence>
<dbReference type="Pfam" id="PF24654">
    <property type="entry name" value="CEP76_N"/>
    <property type="match status" value="1"/>
</dbReference>
<comment type="subcellular location">
    <subcellularLocation>
        <location evidence="1">Cytoplasm</location>
        <location evidence="1">Cytoskeleton</location>
        <location evidence="1">Microtubule organizing center</location>
        <location evidence="1">Centrosome</location>
        <location evidence="1">Centriole</location>
    </subcellularLocation>
</comment>
<feature type="domain" description="CEP76 N-terminal" evidence="9">
    <location>
        <begin position="13"/>
        <end position="65"/>
    </location>
</feature>
<evidence type="ECO:0000259" key="10">
    <source>
        <dbReference type="Pfam" id="PF24656"/>
    </source>
</evidence>
<dbReference type="InterPro" id="IPR028926">
    <property type="entry name" value="CEP76-C2"/>
</dbReference>
<dbReference type="InterPro" id="IPR052299">
    <property type="entry name" value="CEP76"/>
</dbReference>
<reference evidence="11 12" key="1">
    <citation type="journal article" date="2018" name="Sci. Rep.">
        <title>Genomic signatures of local adaptation to the degree of environmental predictability in rotifers.</title>
        <authorList>
            <person name="Franch-Gras L."/>
            <person name="Hahn C."/>
            <person name="Garcia-Roger E.M."/>
            <person name="Carmona M.J."/>
            <person name="Serra M."/>
            <person name="Gomez A."/>
        </authorList>
    </citation>
    <scope>NUCLEOTIDE SEQUENCE [LARGE SCALE GENOMIC DNA]</scope>
    <source>
        <strain evidence="11">HYR1</strain>
    </source>
</reference>
<dbReference type="SUPFAM" id="SSF54001">
    <property type="entry name" value="Cysteine proteinases"/>
    <property type="match status" value="1"/>
</dbReference>
<dbReference type="Pfam" id="PF24656">
    <property type="entry name" value="CEPT76_peptidase"/>
    <property type="match status" value="1"/>
</dbReference>
<gene>
    <name evidence="11" type="ORF">BpHYR1_050036</name>
</gene>
<comment type="caution">
    <text evidence="11">The sequence shown here is derived from an EMBL/GenBank/DDBJ whole genome shotgun (WGS) entry which is preliminary data.</text>
</comment>
<protein>
    <recommendedName>
        <fullName evidence="3">Centrosomal protein of 76 kDa</fullName>
    </recommendedName>
</protein>
<comment type="similarity">
    <text evidence="2">Belongs to the CEP76 family.</text>
</comment>
<dbReference type="PANTHER" id="PTHR46436:SF1">
    <property type="entry name" value="CENTROSOMAL PROTEIN OF 76 KDA"/>
    <property type="match status" value="1"/>
</dbReference>
<evidence type="ECO:0000259" key="8">
    <source>
        <dbReference type="Pfam" id="PF24652"/>
    </source>
</evidence>
<evidence type="ECO:0000259" key="9">
    <source>
        <dbReference type="Pfam" id="PF24654"/>
    </source>
</evidence>
<dbReference type="EMBL" id="REGN01004152">
    <property type="protein sequence ID" value="RNA18901.1"/>
    <property type="molecule type" value="Genomic_DNA"/>
</dbReference>
<feature type="domain" description="CEP76 C2" evidence="7">
    <location>
        <begin position="114"/>
        <end position="275"/>
    </location>
</feature>
<dbReference type="InterPro" id="IPR056290">
    <property type="entry name" value="CEPT76/DRC7_peptidase-like_dom"/>
</dbReference>
<dbReference type="Proteomes" id="UP000276133">
    <property type="component" value="Unassembled WGS sequence"/>
</dbReference>